<dbReference type="FunFam" id="3.40.640.10:FF:000033">
    <property type="entry name" value="Aspartate aminotransferase"/>
    <property type="match status" value="1"/>
</dbReference>
<dbReference type="InterPro" id="IPR015422">
    <property type="entry name" value="PyrdxlP-dep_Trfase_small"/>
</dbReference>
<dbReference type="PANTHER" id="PTHR46383:SF1">
    <property type="entry name" value="ASPARTATE AMINOTRANSFERASE"/>
    <property type="match status" value="1"/>
</dbReference>
<comment type="caution">
    <text evidence="8">The sequence shown here is derived from an EMBL/GenBank/DDBJ whole genome shotgun (WGS) entry which is preliminary data.</text>
</comment>
<evidence type="ECO:0000256" key="3">
    <source>
        <dbReference type="ARBA" id="ARBA00022576"/>
    </source>
</evidence>
<proteinExistence type="inferred from homology"/>
<keyword evidence="4 6" id="KW-0808">Transferase</keyword>
<evidence type="ECO:0000259" key="7">
    <source>
        <dbReference type="Pfam" id="PF00155"/>
    </source>
</evidence>
<dbReference type="GO" id="GO:0008483">
    <property type="term" value="F:transaminase activity"/>
    <property type="evidence" value="ECO:0007669"/>
    <property type="project" value="UniProtKB-KW"/>
</dbReference>
<keyword evidence="3 6" id="KW-0032">Aminotransferase</keyword>
<gene>
    <name evidence="8" type="ORF">M8C81_24315</name>
</gene>
<dbReference type="InterPro" id="IPR004838">
    <property type="entry name" value="NHTrfase_class1_PyrdxlP-BS"/>
</dbReference>
<dbReference type="Gene3D" id="3.40.640.10">
    <property type="entry name" value="Type I PLP-dependent aspartate aminotransferase-like (Major domain)"/>
    <property type="match status" value="1"/>
</dbReference>
<dbReference type="InterPro" id="IPR050596">
    <property type="entry name" value="AspAT/PAT-like"/>
</dbReference>
<comment type="similarity">
    <text evidence="2 6">Belongs to the class-I pyridoxal-phosphate-dependent aminotransferase family.</text>
</comment>
<organism evidence="8 9">
    <name type="scientific">Pseudomonas putida</name>
    <name type="common">Arthrobacter siderocapsulatus</name>
    <dbReference type="NCBI Taxonomy" id="303"/>
    <lineage>
        <taxon>Bacteria</taxon>
        <taxon>Pseudomonadati</taxon>
        <taxon>Pseudomonadota</taxon>
        <taxon>Gammaproteobacteria</taxon>
        <taxon>Pseudomonadales</taxon>
        <taxon>Pseudomonadaceae</taxon>
        <taxon>Pseudomonas</taxon>
    </lineage>
</organism>
<dbReference type="RefSeq" id="WP_252461450.1">
    <property type="nucleotide sequence ID" value="NZ_JAMHFX010000224.1"/>
</dbReference>
<protein>
    <recommendedName>
        <fullName evidence="6">Aminotransferase</fullName>
        <ecNumber evidence="6">2.6.1.-</ecNumber>
    </recommendedName>
</protein>
<evidence type="ECO:0000256" key="2">
    <source>
        <dbReference type="ARBA" id="ARBA00007441"/>
    </source>
</evidence>
<dbReference type="InterPro" id="IPR015424">
    <property type="entry name" value="PyrdxlP-dep_Trfase"/>
</dbReference>
<dbReference type="PROSITE" id="PS00105">
    <property type="entry name" value="AA_TRANSFER_CLASS_1"/>
    <property type="match status" value="1"/>
</dbReference>
<dbReference type="GO" id="GO:0006520">
    <property type="term" value="P:amino acid metabolic process"/>
    <property type="evidence" value="ECO:0007669"/>
    <property type="project" value="InterPro"/>
</dbReference>
<dbReference type="Pfam" id="PF00155">
    <property type="entry name" value="Aminotran_1_2"/>
    <property type="match status" value="1"/>
</dbReference>
<sequence length="402" mass="42865">MTTTYLSKRVLSIAPSPSIAANALVAKLRAEGRDIVNFTVGEPDLDTPAHVLDAASKAMTSGDTHYTSTLGTPALREAIVTKLSRDNGLNYSVDEVVAGTGGKQIIFEALAATLNPGDEVIVHTPYWVSYPDITKLSGGKPVVIEGREENGFKLTAAELDQAITPKTKWLILNSPNNPSGAVYNLDELKAIAQVLRDHPHVLVMSDEIYEHFVYGGKNHTSFVTAAPDLKDRILIINGASKGYAMTGWRLGFGAGPKWLITAIGKLLSQSTTCPSSISQAAAVAAFAGDQTPVKAMASLYQARRDLMTSLLGEVPGLSFTSPDGAFYVFVNVERLIGKTTPDGSLLSTDADVARFWLEEAGVATVLGEAYGISPYVRLSFASGDQVIREGCARLRKACESLS</sequence>
<dbReference type="EC" id="2.6.1.-" evidence="6"/>
<dbReference type="CDD" id="cd00609">
    <property type="entry name" value="AAT_like"/>
    <property type="match status" value="1"/>
</dbReference>
<accession>A0AAW5HSK2</accession>
<evidence type="ECO:0000256" key="5">
    <source>
        <dbReference type="ARBA" id="ARBA00022898"/>
    </source>
</evidence>
<dbReference type="GO" id="GO:0030170">
    <property type="term" value="F:pyridoxal phosphate binding"/>
    <property type="evidence" value="ECO:0007669"/>
    <property type="project" value="InterPro"/>
</dbReference>
<dbReference type="PANTHER" id="PTHR46383">
    <property type="entry name" value="ASPARTATE AMINOTRANSFERASE"/>
    <property type="match status" value="1"/>
</dbReference>
<keyword evidence="5" id="KW-0663">Pyridoxal phosphate</keyword>
<evidence type="ECO:0000313" key="9">
    <source>
        <dbReference type="Proteomes" id="UP001202943"/>
    </source>
</evidence>
<evidence type="ECO:0000256" key="1">
    <source>
        <dbReference type="ARBA" id="ARBA00001933"/>
    </source>
</evidence>
<dbReference type="EMBL" id="JAMHFX010000224">
    <property type="protein sequence ID" value="MCO1623726.1"/>
    <property type="molecule type" value="Genomic_DNA"/>
</dbReference>
<dbReference type="SUPFAM" id="SSF53383">
    <property type="entry name" value="PLP-dependent transferases"/>
    <property type="match status" value="1"/>
</dbReference>
<feature type="domain" description="Aminotransferase class I/classII large" evidence="7">
    <location>
        <begin position="34"/>
        <end position="393"/>
    </location>
</feature>
<dbReference type="Proteomes" id="UP001202943">
    <property type="component" value="Unassembled WGS sequence"/>
</dbReference>
<dbReference type="AlphaFoldDB" id="A0AAW5HSK2"/>
<comment type="cofactor">
    <cofactor evidence="1 6">
        <name>pyridoxal 5'-phosphate</name>
        <dbReference type="ChEBI" id="CHEBI:597326"/>
    </cofactor>
</comment>
<evidence type="ECO:0000256" key="4">
    <source>
        <dbReference type="ARBA" id="ARBA00022679"/>
    </source>
</evidence>
<dbReference type="Gene3D" id="3.90.1150.10">
    <property type="entry name" value="Aspartate Aminotransferase, domain 1"/>
    <property type="match status" value="1"/>
</dbReference>
<reference evidence="8" key="2">
    <citation type="submission" date="2023-08" db="EMBL/GenBank/DDBJ databases">
        <title>Isolation, Identification, Denitrification Characteristics of A Highly Efficient Aerobic Denitrifying Bacterial Strain DS2.</title>
        <authorList>
            <person name="Wang H."/>
        </authorList>
    </citation>
    <scope>NUCLEOTIDE SEQUENCE</scope>
    <source>
        <strain evidence="8">DS2</strain>
    </source>
</reference>
<reference evidence="8" key="1">
    <citation type="submission" date="2022-05" db="EMBL/GenBank/DDBJ databases">
        <authorList>
            <person name="Yi M."/>
        </authorList>
    </citation>
    <scope>NUCLEOTIDE SEQUENCE</scope>
    <source>
        <strain evidence="8">DS2</strain>
    </source>
</reference>
<name>A0AAW5HSK2_PSEPU</name>
<dbReference type="InterPro" id="IPR004839">
    <property type="entry name" value="Aminotransferase_I/II_large"/>
</dbReference>
<evidence type="ECO:0000256" key="6">
    <source>
        <dbReference type="RuleBase" id="RU000481"/>
    </source>
</evidence>
<evidence type="ECO:0000313" key="8">
    <source>
        <dbReference type="EMBL" id="MCO1623726.1"/>
    </source>
</evidence>
<dbReference type="InterPro" id="IPR015421">
    <property type="entry name" value="PyrdxlP-dep_Trfase_major"/>
</dbReference>